<dbReference type="AlphaFoldDB" id="A0A0P9MYS6"/>
<reference evidence="1 2" key="1">
    <citation type="submission" date="2015-09" db="EMBL/GenBank/DDBJ databases">
        <title>Genome announcement of multiple Pseudomonas syringae strains.</title>
        <authorList>
            <person name="Thakur S."/>
            <person name="Wang P.W."/>
            <person name="Gong Y."/>
            <person name="Weir B.S."/>
            <person name="Guttman D.S."/>
        </authorList>
    </citation>
    <scope>NUCLEOTIDE SEQUENCE [LARGE SCALE GENOMIC DNA]</scope>
    <source>
        <strain evidence="1 2">ICMP17524</strain>
    </source>
</reference>
<organism evidence="1 2">
    <name type="scientific">Pseudomonas syringae pv. cerasicola</name>
    <dbReference type="NCBI Taxonomy" id="264451"/>
    <lineage>
        <taxon>Bacteria</taxon>
        <taxon>Pseudomonadati</taxon>
        <taxon>Pseudomonadota</taxon>
        <taxon>Gammaproteobacteria</taxon>
        <taxon>Pseudomonadales</taxon>
        <taxon>Pseudomonadaceae</taxon>
        <taxon>Pseudomonas</taxon>
        <taxon>Pseudomonas syringae</taxon>
    </lineage>
</organism>
<accession>A0A0P9MYS6</accession>
<dbReference type="Pfam" id="PF14518">
    <property type="entry name" value="Haem_oxygenas_2"/>
    <property type="match status" value="1"/>
</dbReference>
<comment type="caution">
    <text evidence="1">The sequence shown here is derived from an EMBL/GenBank/DDBJ whole genome shotgun (WGS) entry which is preliminary data.</text>
</comment>
<name>A0A0P9MYS6_PSESX</name>
<dbReference type="Gene3D" id="1.20.910.10">
    <property type="entry name" value="Heme oxygenase-like"/>
    <property type="match status" value="1"/>
</dbReference>
<evidence type="ECO:0000313" key="1">
    <source>
        <dbReference type="EMBL" id="KPW94351.1"/>
    </source>
</evidence>
<gene>
    <name evidence="1" type="ORF">ALO50_100194</name>
</gene>
<dbReference type="SMART" id="SM01236">
    <property type="entry name" value="Haem_oxygenase_2"/>
    <property type="match status" value="1"/>
</dbReference>
<proteinExistence type="predicted"/>
<dbReference type="PATRIC" id="fig|264451.4.peg.770"/>
<dbReference type="InterPro" id="IPR016084">
    <property type="entry name" value="Haem_Oase-like_multi-hlx"/>
</dbReference>
<protein>
    <recommendedName>
        <fullName evidence="3">Iron-containing redox enzyme family protein</fullName>
    </recommendedName>
</protein>
<dbReference type="EMBL" id="LJQA01000405">
    <property type="protein sequence ID" value="KPW94351.1"/>
    <property type="molecule type" value="Genomic_DNA"/>
</dbReference>
<dbReference type="Proteomes" id="UP000050356">
    <property type="component" value="Unassembled WGS sequence"/>
</dbReference>
<evidence type="ECO:0000313" key="2">
    <source>
        <dbReference type="Proteomes" id="UP000050356"/>
    </source>
</evidence>
<sequence>MFLMCTQNENTFFPRGIRAHGITTSATYRPSAKYAEFPRITILTYLRCIENRKSRVTASIVIFNCRGTIFMTSLQVMTGNAVVKTVVEEACSKTVYQSWMSERAPEYQHDAVMFLNHCLAKAERENCDLPAQPEALEHWMEQNVGVVADHYALYLEQRRAGQPRRFFKTKAHAMYFIQQVAPTKLVDGAWLYGLLPHWADYRFHGLIRTYLEELGDGEQAQNHVSLYRKLLADLDCDTSAPLADDAYLQGAIQLSLGQLSEQYLPEVIGYNLGYEQLPLHLLITSFELNELGIDPYYFTLHVTIDNASTGHARKAAQSVLELLPVGQERDEFYRRVANGYRLNELGMGSTAVIQSFDLEQEVIAMLERKRTFGQHMHSDYCRLDGKTVNEWLAEPDQIPEFLAVLQNRGWIKRHEDPLNSRFWKLFEGVGAPMFGVFNGYEKQLVHDWIAGEWLSDGSAQQPVGKRLPEAFRSRFRNLQGGAQPLPVLAVPASADADPDVRELHIKLESAAASEKMSTLIESMSPARHATAAGLHATRLFVSSMAERVTGARP</sequence>
<evidence type="ECO:0008006" key="3">
    <source>
        <dbReference type="Google" id="ProtNLM"/>
    </source>
</evidence>